<proteinExistence type="predicted"/>
<dbReference type="Proteomes" id="UP000007305">
    <property type="component" value="Chromosome 4"/>
</dbReference>
<organism evidence="1">
    <name type="scientific">Zea mays</name>
    <name type="common">Maize</name>
    <dbReference type="NCBI Taxonomy" id="4577"/>
    <lineage>
        <taxon>Eukaryota</taxon>
        <taxon>Viridiplantae</taxon>
        <taxon>Streptophyta</taxon>
        <taxon>Embryophyta</taxon>
        <taxon>Tracheophyta</taxon>
        <taxon>Spermatophyta</taxon>
        <taxon>Magnoliopsida</taxon>
        <taxon>Liliopsida</taxon>
        <taxon>Poales</taxon>
        <taxon>Poaceae</taxon>
        <taxon>PACMAD clade</taxon>
        <taxon>Panicoideae</taxon>
        <taxon>Andropogonodae</taxon>
        <taxon>Andropogoneae</taxon>
        <taxon>Tripsacinae</taxon>
        <taxon>Zea</taxon>
    </lineage>
</organism>
<dbReference type="EnsemblPlants" id="Zm00001eb193740_T001">
    <property type="protein sequence ID" value="Zm00001eb193740_P001"/>
    <property type="gene ID" value="Zm00001eb193740"/>
</dbReference>
<name>A0A1D6QE31_MAIZE</name>
<dbReference type="Gramene" id="Zm00001eb193740_T001">
    <property type="protein sequence ID" value="Zm00001eb193740_P001"/>
    <property type="gene ID" value="Zm00001eb193740"/>
</dbReference>
<dbReference type="AlphaFoldDB" id="A0A1D6QE31"/>
<reference evidence="2" key="4">
    <citation type="submission" date="2021-05" db="UniProtKB">
        <authorList>
            <consortium name="EnsemblPlants"/>
        </authorList>
    </citation>
    <scope>IDENTIFICATION</scope>
    <source>
        <strain evidence="2">cv. B73</strain>
    </source>
</reference>
<reference evidence="3" key="1">
    <citation type="journal article" date="2009" name="Science">
        <title>The B73 maize genome: complexity, diversity, and dynamics.</title>
        <authorList>
            <person name="Schnable P.S."/>
            <person name="Ware D."/>
            <person name="Fulton R.S."/>
            <person name="Stein J.C."/>
            <person name="Wei F."/>
            <person name="Pasternak S."/>
            <person name="Liang C."/>
            <person name="Zhang J."/>
            <person name="Fulton L."/>
            <person name="Graves T.A."/>
            <person name="Minx P."/>
            <person name="Reily A.D."/>
            <person name="Courtney L."/>
            <person name="Kruchowski S.S."/>
            <person name="Tomlinson C."/>
            <person name="Strong C."/>
            <person name="Delehaunty K."/>
            <person name="Fronick C."/>
            <person name="Courtney B."/>
            <person name="Rock S.M."/>
            <person name="Belter E."/>
            <person name="Du F."/>
            <person name="Kim K."/>
            <person name="Abbott R.M."/>
            <person name="Cotton M."/>
            <person name="Levy A."/>
            <person name="Marchetto P."/>
            <person name="Ochoa K."/>
            <person name="Jackson S.M."/>
            <person name="Gillam B."/>
            <person name="Chen W."/>
            <person name="Yan L."/>
            <person name="Higginbotham J."/>
            <person name="Cardenas M."/>
            <person name="Waligorski J."/>
            <person name="Applebaum E."/>
            <person name="Phelps L."/>
            <person name="Falcone J."/>
            <person name="Kanchi K."/>
            <person name="Thane T."/>
            <person name="Scimone A."/>
            <person name="Thane N."/>
            <person name="Henke J."/>
            <person name="Wang T."/>
            <person name="Ruppert J."/>
            <person name="Shah N."/>
            <person name="Rotter K."/>
            <person name="Hodges J."/>
            <person name="Ingenthron E."/>
            <person name="Cordes M."/>
            <person name="Kohlberg S."/>
            <person name="Sgro J."/>
            <person name="Delgado B."/>
            <person name="Mead K."/>
            <person name="Chinwalla A."/>
            <person name="Leonard S."/>
            <person name="Crouse K."/>
            <person name="Collura K."/>
            <person name="Kudrna D."/>
            <person name="Currie J."/>
            <person name="He R."/>
            <person name="Angelova A."/>
            <person name="Rajasekar S."/>
            <person name="Mueller T."/>
            <person name="Lomeli R."/>
            <person name="Scara G."/>
            <person name="Ko A."/>
            <person name="Delaney K."/>
            <person name="Wissotski M."/>
            <person name="Lopez G."/>
            <person name="Campos D."/>
            <person name="Braidotti M."/>
            <person name="Ashley E."/>
            <person name="Golser W."/>
            <person name="Kim H."/>
            <person name="Lee S."/>
            <person name="Lin J."/>
            <person name="Dujmic Z."/>
            <person name="Kim W."/>
            <person name="Talag J."/>
            <person name="Zuccolo A."/>
            <person name="Fan C."/>
            <person name="Sebastian A."/>
            <person name="Kramer M."/>
            <person name="Spiegel L."/>
            <person name="Nascimento L."/>
            <person name="Zutavern T."/>
            <person name="Miller B."/>
            <person name="Ambroise C."/>
            <person name="Muller S."/>
            <person name="Spooner W."/>
            <person name="Narechania A."/>
            <person name="Ren L."/>
            <person name="Wei S."/>
            <person name="Kumari S."/>
            <person name="Faga B."/>
            <person name="Levy M.J."/>
            <person name="McMahan L."/>
            <person name="Van Buren P."/>
            <person name="Vaughn M.W."/>
            <person name="Ying K."/>
            <person name="Yeh C.-T."/>
            <person name="Emrich S.J."/>
            <person name="Jia Y."/>
            <person name="Kalyanaraman A."/>
            <person name="Hsia A.-P."/>
            <person name="Barbazuk W.B."/>
            <person name="Baucom R.S."/>
            <person name="Brutnell T.P."/>
            <person name="Carpita N.C."/>
            <person name="Chaparro C."/>
            <person name="Chia J.-M."/>
            <person name="Deragon J.-M."/>
            <person name="Estill J.C."/>
            <person name="Fu Y."/>
            <person name="Jeddeloh J.A."/>
            <person name="Han Y."/>
            <person name="Lee H."/>
            <person name="Li P."/>
            <person name="Lisch D.R."/>
            <person name="Liu S."/>
            <person name="Liu Z."/>
            <person name="Nagel D.H."/>
            <person name="McCann M.C."/>
            <person name="SanMiguel P."/>
            <person name="Myers A.M."/>
            <person name="Nettleton D."/>
            <person name="Nguyen J."/>
            <person name="Penning B.W."/>
            <person name="Ponnala L."/>
            <person name="Schneider K.L."/>
            <person name="Schwartz D.C."/>
            <person name="Sharma A."/>
            <person name="Soderlund C."/>
            <person name="Springer N.M."/>
            <person name="Sun Q."/>
            <person name="Wang H."/>
            <person name="Waterman M."/>
            <person name="Westerman R."/>
            <person name="Wolfgruber T.K."/>
            <person name="Yang L."/>
            <person name="Yu Y."/>
            <person name="Zhang L."/>
            <person name="Zhou S."/>
            <person name="Zhu Q."/>
            <person name="Bennetzen J.L."/>
            <person name="Dawe R.K."/>
            <person name="Jiang J."/>
            <person name="Jiang N."/>
            <person name="Presting G.G."/>
            <person name="Wessler S.R."/>
            <person name="Aluru S."/>
            <person name="Martienssen R.A."/>
            <person name="Clifton S.W."/>
            <person name="McCombie W.R."/>
            <person name="Wing R.A."/>
            <person name="Wilson R.K."/>
        </authorList>
    </citation>
    <scope>NUCLEOTIDE SEQUENCE [LARGE SCALE GENOMIC DNA]</scope>
    <source>
        <strain evidence="3">cv. B73</strain>
    </source>
</reference>
<evidence type="ECO:0000313" key="3">
    <source>
        <dbReference type="Proteomes" id="UP000007305"/>
    </source>
</evidence>
<evidence type="ECO:0000313" key="2">
    <source>
        <dbReference type="EnsemblPlants" id="Zm00001eb193740_P001"/>
    </source>
</evidence>
<dbReference type="SMR" id="A0A1D6QE31"/>
<sequence>MARGIARASSFGGRATTPWCSCRHVTVDVCLGKLVAALLVLRSLTAPAPRFLRAHLSQPLVPS</sequence>
<dbReference type="EMBL" id="CM000780">
    <property type="protein sequence ID" value="AQK56394.1"/>
    <property type="molecule type" value="Genomic_DNA"/>
</dbReference>
<accession>A0A1D6QE31</accession>
<protein>
    <submittedName>
        <fullName evidence="1 2">Uncharacterized protein</fullName>
    </submittedName>
</protein>
<accession>A0A3L6F560</accession>
<gene>
    <name evidence="1" type="ORF">ZEAMMB73_Zm00001d052176</name>
</gene>
<evidence type="ECO:0000313" key="1">
    <source>
        <dbReference type="EMBL" id="AQK56394.1"/>
    </source>
</evidence>
<dbReference type="ExpressionAtlas" id="A0A1D6QE31">
    <property type="expression patterns" value="baseline"/>
</dbReference>
<reference evidence="2" key="3">
    <citation type="submission" date="2019-07" db="EMBL/GenBank/DDBJ databases">
        <authorList>
            <person name="Seetharam A."/>
            <person name="Woodhouse M."/>
            <person name="Cannon E."/>
        </authorList>
    </citation>
    <scope>NUCLEOTIDE SEQUENCE [LARGE SCALE GENOMIC DNA]</scope>
    <source>
        <strain evidence="2">cv. B73</strain>
    </source>
</reference>
<keyword evidence="3" id="KW-1185">Reference proteome</keyword>
<reference evidence="1" key="2">
    <citation type="submission" date="2015-12" db="EMBL/GenBank/DDBJ databases">
        <title>Update maize B73 reference genome by single molecule sequencing technologies.</title>
        <authorList>
            <consortium name="Maize Genome Sequencing Project"/>
            <person name="Ware D."/>
        </authorList>
    </citation>
    <scope>NUCLEOTIDE SEQUENCE</scope>
    <source>
        <tissue evidence="1">Seedling</tissue>
    </source>
</reference>